<evidence type="ECO:0000313" key="2">
    <source>
        <dbReference type="Proteomes" id="UP000070620"/>
    </source>
</evidence>
<dbReference type="Proteomes" id="UP000070620">
    <property type="component" value="Unassembled WGS sequence"/>
</dbReference>
<protein>
    <submittedName>
        <fullName evidence="1">Uncharacterized protein</fullName>
    </submittedName>
</protein>
<dbReference type="EMBL" id="LRQV01000101">
    <property type="protein sequence ID" value="KXK59687.1"/>
    <property type="molecule type" value="Genomic_DNA"/>
</dbReference>
<evidence type="ECO:0000313" key="1">
    <source>
        <dbReference type="EMBL" id="KXK59687.1"/>
    </source>
</evidence>
<keyword evidence="2" id="KW-1185">Reference proteome</keyword>
<comment type="caution">
    <text evidence="1">The sequence shown here is derived from an EMBL/GenBank/DDBJ whole genome shotgun (WGS) entry which is preliminary data.</text>
</comment>
<reference evidence="1 2" key="1">
    <citation type="submission" date="2016-01" db="EMBL/GenBank/DDBJ databases">
        <title>Whole genome sequence and analysis of Micromonospora rosaria DSM 803, which can produce antibacterial substance rosamicin.</title>
        <authorList>
            <person name="Yang H."/>
            <person name="He X."/>
            <person name="Zhu D."/>
        </authorList>
    </citation>
    <scope>NUCLEOTIDE SEQUENCE [LARGE SCALE GENOMIC DNA]</scope>
    <source>
        <strain evidence="1 2">DSM 803</strain>
    </source>
</reference>
<name>A0A136PMY2_9ACTN</name>
<proteinExistence type="predicted"/>
<gene>
    <name evidence="1" type="ORF">AWW66_22900</name>
</gene>
<accession>A0A136PMY2</accession>
<dbReference type="AlphaFoldDB" id="A0A136PMY2"/>
<sequence>MVYDVDGNRIACIDSDGQASVFVSGHELTVAGQDLSATRYYEHAGDVVAYRSASTVTGARGVVWVAADHHDSALWALHSVTRVESVRYADPYGVTRTGSADFLPSVGQREFVGGGYRSYRAFPAGRSIL</sequence>
<organism evidence="1 2">
    <name type="scientific">Micromonospora rosaria</name>
    <dbReference type="NCBI Taxonomy" id="47874"/>
    <lineage>
        <taxon>Bacteria</taxon>
        <taxon>Bacillati</taxon>
        <taxon>Actinomycetota</taxon>
        <taxon>Actinomycetes</taxon>
        <taxon>Micromonosporales</taxon>
        <taxon>Micromonosporaceae</taxon>
        <taxon>Micromonospora</taxon>
    </lineage>
</organism>